<accession>A0A849HF06</accession>
<evidence type="ECO:0000256" key="2">
    <source>
        <dbReference type="SAM" id="Phobius"/>
    </source>
</evidence>
<evidence type="ECO:0000313" key="4">
    <source>
        <dbReference type="Proteomes" id="UP000588586"/>
    </source>
</evidence>
<proteinExistence type="predicted"/>
<keyword evidence="2" id="KW-0472">Membrane</keyword>
<keyword evidence="4" id="KW-1185">Reference proteome</keyword>
<feature type="region of interest" description="Disordered" evidence="1">
    <location>
        <begin position="79"/>
        <end position="141"/>
    </location>
</feature>
<dbReference type="Gene3D" id="2.130.10.10">
    <property type="entry name" value="YVTN repeat-like/Quinoprotein amine dehydrogenase"/>
    <property type="match status" value="1"/>
</dbReference>
<comment type="caution">
    <text evidence="3">The sequence shown here is derived from an EMBL/GenBank/DDBJ whole genome shotgun (WGS) entry which is preliminary data.</text>
</comment>
<protein>
    <submittedName>
        <fullName evidence="3">Exo-alpha-sialidase</fullName>
    </submittedName>
</protein>
<dbReference type="CDD" id="cd15482">
    <property type="entry name" value="Sialidase_non-viral"/>
    <property type="match status" value="1"/>
</dbReference>
<dbReference type="InterPro" id="IPR036278">
    <property type="entry name" value="Sialidase_sf"/>
</dbReference>
<gene>
    <name evidence="3" type="ORF">HJG52_04145</name>
</gene>
<name>A0A849HF06_9MICO</name>
<feature type="compositionally biased region" description="Low complexity" evidence="1">
    <location>
        <begin position="105"/>
        <end position="118"/>
    </location>
</feature>
<feature type="compositionally biased region" description="Polar residues" evidence="1">
    <location>
        <begin position="424"/>
        <end position="451"/>
    </location>
</feature>
<feature type="region of interest" description="Disordered" evidence="1">
    <location>
        <begin position="424"/>
        <end position="459"/>
    </location>
</feature>
<dbReference type="InterPro" id="IPR015943">
    <property type="entry name" value="WD40/YVTN_repeat-like_dom_sf"/>
</dbReference>
<evidence type="ECO:0000256" key="1">
    <source>
        <dbReference type="SAM" id="MobiDB-lite"/>
    </source>
</evidence>
<dbReference type="EMBL" id="JABEPQ010000001">
    <property type="protein sequence ID" value="NNM45194.1"/>
    <property type="molecule type" value="Genomic_DNA"/>
</dbReference>
<dbReference type="Proteomes" id="UP000588586">
    <property type="component" value="Unassembled WGS sequence"/>
</dbReference>
<keyword evidence="2" id="KW-1133">Transmembrane helix</keyword>
<dbReference type="SUPFAM" id="SSF50939">
    <property type="entry name" value="Sialidases"/>
    <property type="match status" value="1"/>
</dbReference>
<feature type="compositionally biased region" description="Polar residues" evidence="1">
    <location>
        <begin position="90"/>
        <end position="102"/>
    </location>
</feature>
<organism evidence="3 4">
    <name type="scientific">Knoellia koreensis</name>
    <dbReference type="NCBI Taxonomy" id="2730921"/>
    <lineage>
        <taxon>Bacteria</taxon>
        <taxon>Bacillati</taxon>
        <taxon>Actinomycetota</taxon>
        <taxon>Actinomycetes</taxon>
        <taxon>Micrococcales</taxon>
        <taxon>Intrasporangiaceae</taxon>
        <taxon>Knoellia</taxon>
    </lineage>
</organism>
<reference evidence="3 4" key="1">
    <citation type="submission" date="2020-04" db="EMBL/GenBank/DDBJ databases">
        <title>Knoellia sp. isolate from air conditioner.</title>
        <authorList>
            <person name="Chea S."/>
            <person name="Kim D.-U."/>
        </authorList>
    </citation>
    <scope>NUCLEOTIDE SEQUENCE [LARGE SCALE GENOMIC DNA]</scope>
    <source>
        <strain evidence="3 4">DB2414S</strain>
    </source>
</reference>
<dbReference type="AlphaFoldDB" id="A0A849HF06"/>
<sequence>MNRDLSDLPGAGDQRDPVDEFFAAERADVRDLAPAPDRWEGIVTEARRPVRRRWLPYAGAAAAAVVVGAVAWGGLVDRQGGDADRDPAVASSSRQTRASVTSAGPRPTTTQSAPTAPVSSPPPTGATTSAPSTHKGPLPAPATFGLVSLTTGADGKLRALGSANCQPGDQPCVSVVGSEDNGATWTARATLKGNAQGMPRKVATAPEQFAGLRFATADIGYAYGGTTMRTTDGGRSFTPFDVGGGIVLSLEAGGGKVWLVTAQECKVDTDPAQRGCTGLEVWSAGTSATRATKVATLPTPGPVETAWLSMDGADAYVSTNPADGRAASAARRVSGTATQLPRPAGCAPTGGVWVWATANTPGGLVAVCRADGQADAAYALATSTDHGATWTTATPEPDLGTPTAGGMWVTAPDLKHLVAVTGALPSTDSGSDPATQLRSSTDGGRTWTQPKGTGDSGDWTWAGAGGGRLVYAVQAEAGHYVVSNDSGTSFRSVAFRQ</sequence>
<evidence type="ECO:0000313" key="3">
    <source>
        <dbReference type="EMBL" id="NNM45194.1"/>
    </source>
</evidence>
<keyword evidence="2" id="KW-0812">Transmembrane</keyword>
<dbReference type="RefSeq" id="WP_171242250.1">
    <property type="nucleotide sequence ID" value="NZ_JABEPQ010000001.1"/>
</dbReference>
<feature type="transmembrane region" description="Helical" evidence="2">
    <location>
        <begin position="54"/>
        <end position="75"/>
    </location>
</feature>